<dbReference type="RefSeq" id="XP_004359274.1">
    <property type="nucleotide sequence ID" value="XM_004359217.1"/>
</dbReference>
<dbReference type="Proteomes" id="UP000007797">
    <property type="component" value="Unassembled WGS sequence"/>
</dbReference>
<feature type="region of interest" description="Disordered" evidence="1">
    <location>
        <begin position="1"/>
        <end position="49"/>
    </location>
</feature>
<dbReference type="AlphaFoldDB" id="F4PS41"/>
<evidence type="ECO:0000256" key="1">
    <source>
        <dbReference type="SAM" id="MobiDB-lite"/>
    </source>
</evidence>
<feature type="compositionally biased region" description="Polar residues" evidence="1">
    <location>
        <begin position="1"/>
        <end position="17"/>
    </location>
</feature>
<dbReference type="KEGG" id="dfa:DFA_01308"/>
<protein>
    <submittedName>
        <fullName evidence="2">Uncharacterized protein</fullName>
    </submittedName>
</protein>
<sequence>MSANQSFANDRQSQSNRDSYRRENHQSQGHPIRYDPYARPANVNSPLNRSTYAPAYNAALERLQARYGTKRQADYKETKF</sequence>
<evidence type="ECO:0000313" key="2">
    <source>
        <dbReference type="EMBL" id="EGG21424.1"/>
    </source>
</evidence>
<dbReference type="EMBL" id="GL883010">
    <property type="protein sequence ID" value="EGG21424.1"/>
    <property type="molecule type" value="Genomic_DNA"/>
</dbReference>
<keyword evidence="3" id="KW-1185">Reference proteome</keyword>
<reference evidence="3" key="1">
    <citation type="journal article" date="2011" name="Genome Res.">
        <title>Phylogeny-wide analysis of social amoeba genomes highlights ancient origins for complex intercellular communication.</title>
        <authorList>
            <person name="Heidel A.J."/>
            <person name="Lawal H.M."/>
            <person name="Felder M."/>
            <person name="Schilde C."/>
            <person name="Helps N.R."/>
            <person name="Tunggal B."/>
            <person name="Rivero F."/>
            <person name="John U."/>
            <person name="Schleicher M."/>
            <person name="Eichinger L."/>
            <person name="Platzer M."/>
            <person name="Noegel A.A."/>
            <person name="Schaap P."/>
            <person name="Gloeckner G."/>
        </authorList>
    </citation>
    <scope>NUCLEOTIDE SEQUENCE [LARGE SCALE GENOMIC DNA]</scope>
    <source>
        <strain evidence="3">SH3</strain>
    </source>
</reference>
<evidence type="ECO:0000313" key="3">
    <source>
        <dbReference type="Proteomes" id="UP000007797"/>
    </source>
</evidence>
<proteinExistence type="predicted"/>
<dbReference type="GeneID" id="14872728"/>
<accession>F4PS41</accession>
<gene>
    <name evidence="2" type="ORF">DFA_01308</name>
</gene>
<name>F4PS41_CACFS</name>
<organism evidence="2 3">
    <name type="scientific">Cavenderia fasciculata</name>
    <name type="common">Slime mold</name>
    <name type="synonym">Dictyostelium fasciculatum</name>
    <dbReference type="NCBI Taxonomy" id="261658"/>
    <lineage>
        <taxon>Eukaryota</taxon>
        <taxon>Amoebozoa</taxon>
        <taxon>Evosea</taxon>
        <taxon>Eumycetozoa</taxon>
        <taxon>Dictyostelia</taxon>
        <taxon>Acytosteliales</taxon>
        <taxon>Cavenderiaceae</taxon>
        <taxon>Cavenderia</taxon>
    </lineage>
</organism>